<comment type="caution">
    <text evidence="3">The sequence shown here is derived from an EMBL/GenBank/DDBJ whole genome shotgun (WGS) entry which is preliminary data.</text>
</comment>
<dbReference type="Pfam" id="PF09723">
    <property type="entry name" value="Zn_ribbon_8"/>
    <property type="match status" value="1"/>
</dbReference>
<evidence type="ECO:0000313" key="4">
    <source>
        <dbReference type="Proteomes" id="UP000078532"/>
    </source>
</evidence>
<protein>
    <submittedName>
        <fullName evidence="3">FmdB family transcriptional regulator</fullName>
    </submittedName>
</protein>
<evidence type="ECO:0000259" key="2">
    <source>
        <dbReference type="SMART" id="SM00834"/>
    </source>
</evidence>
<gene>
    <name evidence="3" type="ORF">A6M21_11270</name>
</gene>
<sequence>MPIYDFECRQCGHKFTLLTGVSERDKATCPACGSSDLRQLISGCAVKVSGGSGSGSAGGGCGGGHAGHGGG</sequence>
<dbReference type="AlphaFoldDB" id="A0A1B7LEB1"/>
<dbReference type="InterPro" id="IPR013429">
    <property type="entry name" value="Regulatory_FmdB_Zinc_ribbon"/>
</dbReference>
<reference evidence="3 4" key="1">
    <citation type="submission" date="2016-04" db="EMBL/GenBank/DDBJ databases">
        <authorList>
            <person name="Evans L.H."/>
            <person name="Alamgir A."/>
            <person name="Owens N."/>
            <person name="Weber N.D."/>
            <person name="Virtaneva K."/>
            <person name="Barbian K."/>
            <person name="Babar A."/>
            <person name="Rosenke K."/>
        </authorList>
    </citation>
    <scope>NUCLEOTIDE SEQUENCE [LARGE SCALE GENOMIC DNA]</scope>
    <source>
        <strain evidence="3 4">LMa1</strain>
    </source>
</reference>
<dbReference type="SMART" id="SM00834">
    <property type="entry name" value="CxxC_CXXC_SSSS"/>
    <property type="match status" value="1"/>
</dbReference>
<dbReference type="STRING" id="1838280.A6M21_11270"/>
<dbReference type="NCBIfam" id="TIGR02605">
    <property type="entry name" value="CxxC_CxxC_SSSS"/>
    <property type="match status" value="1"/>
</dbReference>
<dbReference type="PANTHER" id="PTHR34404">
    <property type="entry name" value="REGULATORY PROTEIN, FMDB FAMILY"/>
    <property type="match status" value="1"/>
</dbReference>
<dbReference type="EMBL" id="LYVF01000164">
    <property type="protein sequence ID" value="OAT81439.1"/>
    <property type="molecule type" value="Genomic_DNA"/>
</dbReference>
<evidence type="ECO:0000256" key="1">
    <source>
        <dbReference type="SAM" id="MobiDB-lite"/>
    </source>
</evidence>
<evidence type="ECO:0000313" key="3">
    <source>
        <dbReference type="EMBL" id="OAT81439.1"/>
    </source>
</evidence>
<dbReference type="Proteomes" id="UP000078532">
    <property type="component" value="Unassembled WGS sequence"/>
</dbReference>
<feature type="region of interest" description="Disordered" evidence="1">
    <location>
        <begin position="50"/>
        <end position="71"/>
    </location>
</feature>
<name>A0A1B7LEB1_9FIRM</name>
<organism evidence="3 4">
    <name type="scientific">Desulfotomaculum copahuensis</name>
    <dbReference type="NCBI Taxonomy" id="1838280"/>
    <lineage>
        <taxon>Bacteria</taxon>
        <taxon>Bacillati</taxon>
        <taxon>Bacillota</taxon>
        <taxon>Clostridia</taxon>
        <taxon>Eubacteriales</taxon>
        <taxon>Desulfotomaculaceae</taxon>
        <taxon>Desulfotomaculum</taxon>
    </lineage>
</organism>
<dbReference type="RefSeq" id="WP_066668655.1">
    <property type="nucleotide sequence ID" value="NZ_LYVF01000164.1"/>
</dbReference>
<proteinExistence type="predicted"/>
<keyword evidence="4" id="KW-1185">Reference proteome</keyword>
<dbReference type="PANTHER" id="PTHR34404:SF3">
    <property type="entry name" value="REGULATORY PROTEIN, FMDB FAMILY"/>
    <property type="match status" value="1"/>
</dbReference>
<feature type="domain" description="Putative regulatory protein FmdB zinc ribbon" evidence="2">
    <location>
        <begin position="1"/>
        <end position="42"/>
    </location>
</feature>
<dbReference type="OrthoDB" id="9813321at2"/>
<accession>A0A1B7LEB1</accession>